<evidence type="ECO:0000256" key="6">
    <source>
        <dbReference type="HAMAP-Rule" id="MF_01871"/>
    </source>
</evidence>
<accession>A0A418LWV3</accession>
<sequence>MQVQTTFQSIIPLSVATGRAEIRTKVANAATLLSPVWPLRTFIACNPLQGLEALPFEEALADGARLFQHPQVSPELEAVNLQVIKWCLAFTDDGQATITMPNRHKGFYRAWKDLARFDDQLHQHNRTVKNWLKALPEKAEDALLLSLDRLNVPKTNHEPFLKQTLTYLPGWAGYIKWRSQEQPASYAACPATLVDFLAVRLAITCVIWPEAGRQQPESTPAPGILSQTVARLEKAETTYRNALLENVLASTHQLTKPAARPDAQLVFCIDVRSEPFRRRLEALGAYETLGFAGFFGLPVRLHDFVQDKAHDACPVLLRPRHDIYEKPLTENPGQVTRFQRGKRILTLLKSFYEDLKYNFATPFALVETLGAACGVLMLGRTLAPVISVNGRRMLKETVRPPLLTEPDVVGAYPEHGIAPDQQVTYAETALRLMGLTSNFGKLVVFCGHGAATQNNPYASALECGACGGNHGGPNARILATLLNTPLVRARLAEKGIRIPTSTVFLAAEHNTTTDAVTLYETADANRHHLPVLLRLKRDLTAAQAANASTRCQAFGPDADGCDPVKQTLRRSSDWAEVRPEWGLARNAAFIVGPRRLTEGLDLEGRCFLHSYDWQQDTDLSSLQTILTAPMVVAQWINSQYLFSTLDPVAYGSGSKITHNVAGKLGVMQGNASDLMHGLPLQSVYRTDDTPYHVPQRLLTVVHAPRHSIDRIIQAQKTLQTLFLNGWVTLVAIDPLENRAYRLDRLGEWQRWSPDQGSTLPVRDNYATGMTNTGIVA</sequence>
<name>A0A418LWV3_9BACT</name>
<comment type="subunit">
    <text evidence="6">Forms a complex with DabB.</text>
</comment>
<comment type="similarity">
    <text evidence="6">Belongs to the inorganic carbon transporter (TC 9.A.2) DabA family.</text>
</comment>
<feature type="binding site" evidence="6">
    <location>
        <position position="270"/>
    </location>
    <ligand>
        <name>Zn(2+)</name>
        <dbReference type="ChEBI" id="CHEBI:29105"/>
    </ligand>
</feature>
<evidence type="ECO:0000313" key="8">
    <source>
        <dbReference type="Proteomes" id="UP000283523"/>
    </source>
</evidence>
<keyword evidence="3 6" id="KW-0479">Metal-binding</keyword>
<keyword evidence="1 6" id="KW-0813">Transport</keyword>
<feature type="binding site" evidence="6">
    <location>
        <position position="448"/>
    </location>
    <ligand>
        <name>Zn(2+)</name>
        <dbReference type="ChEBI" id="CHEBI:29105"/>
    </ligand>
</feature>
<dbReference type="Proteomes" id="UP000283523">
    <property type="component" value="Unassembled WGS sequence"/>
</dbReference>
<dbReference type="RefSeq" id="WP_119671678.1">
    <property type="nucleotide sequence ID" value="NZ_QXED01000016.1"/>
</dbReference>
<dbReference type="InterPro" id="IPR018752">
    <property type="entry name" value="DabA"/>
</dbReference>
<keyword evidence="4 6" id="KW-0862">Zinc</keyword>
<evidence type="ECO:0000256" key="3">
    <source>
        <dbReference type="ARBA" id="ARBA00022723"/>
    </source>
</evidence>
<keyword evidence="2 6" id="KW-1003">Cell membrane</keyword>
<dbReference type="GO" id="GO:0008270">
    <property type="term" value="F:zinc ion binding"/>
    <property type="evidence" value="ECO:0007669"/>
    <property type="project" value="UniProtKB-UniRule"/>
</dbReference>
<keyword evidence="8" id="KW-1185">Reference proteome</keyword>
<evidence type="ECO:0000256" key="1">
    <source>
        <dbReference type="ARBA" id="ARBA00022448"/>
    </source>
</evidence>
<reference evidence="7 8" key="1">
    <citation type="submission" date="2018-08" db="EMBL/GenBank/DDBJ databases">
        <title>Fibrisoma montanum sp. nov., isolated from Danxia mountain soil.</title>
        <authorList>
            <person name="Huang Y."/>
        </authorList>
    </citation>
    <scope>NUCLEOTIDE SEQUENCE [LARGE SCALE GENOMIC DNA]</scope>
    <source>
        <strain evidence="7 8">HYT19</strain>
    </source>
</reference>
<dbReference type="AlphaFoldDB" id="A0A418LWV3"/>
<evidence type="ECO:0000313" key="7">
    <source>
        <dbReference type="EMBL" id="RIV17712.1"/>
    </source>
</evidence>
<dbReference type="PANTHER" id="PTHR38344:SF1">
    <property type="entry name" value="INORGANIC CARBON TRANSPORTER SUBUNIT DABA-RELATED"/>
    <property type="match status" value="1"/>
</dbReference>
<dbReference type="PANTHER" id="PTHR38344">
    <property type="entry name" value="UPF0753 PROTEIN AQ_863"/>
    <property type="match status" value="1"/>
</dbReference>
<gene>
    <name evidence="6" type="primary">dabA</name>
    <name evidence="7" type="ORF">DYU11_31205</name>
</gene>
<keyword evidence="5 6" id="KW-0472">Membrane</keyword>
<dbReference type="Pfam" id="PF10070">
    <property type="entry name" value="DabA"/>
    <property type="match status" value="2"/>
</dbReference>
<comment type="caution">
    <text evidence="7">The sequence shown here is derived from an EMBL/GenBank/DDBJ whole genome shotgun (WGS) entry which is preliminary data.</text>
</comment>
<proteinExistence type="inferred from homology"/>
<protein>
    <recommendedName>
        <fullName evidence="6">Probable inorganic carbon transporter subunit DabA</fullName>
    </recommendedName>
</protein>
<feature type="binding site" evidence="6">
    <location>
        <position position="268"/>
    </location>
    <ligand>
        <name>Zn(2+)</name>
        <dbReference type="ChEBI" id="CHEBI:29105"/>
    </ligand>
</feature>
<evidence type="ECO:0000256" key="5">
    <source>
        <dbReference type="ARBA" id="ARBA00023136"/>
    </source>
</evidence>
<comment type="function">
    <text evidence="6">Part of an energy-coupled inorganic carbon pump.</text>
</comment>
<dbReference type="HAMAP" id="MF_01871">
    <property type="entry name" value="DabA"/>
    <property type="match status" value="1"/>
</dbReference>
<comment type="subcellular location">
    <subcellularLocation>
        <location evidence="6">Cell membrane</location>
        <topology evidence="6">Peripheral membrane protein</topology>
    </subcellularLocation>
</comment>
<dbReference type="OrthoDB" id="9805101at2"/>
<evidence type="ECO:0000256" key="4">
    <source>
        <dbReference type="ARBA" id="ARBA00022833"/>
    </source>
</evidence>
<dbReference type="EMBL" id="QXED01000016">
    <property type="protein sequence ID" value="RIV17712.1"/>
    <property type="molecule type" value="Genomic_DNA"/>
</dbReference>
<dbReference type="GO" id="GO:0005886">
    <property type="term" value="C:plasma membrane"/>
    <property type="evidence" value="ECO:0007669"/>
    <property type="project" value="UniProtKB-SubCell"/>
</dbReference>
<feature type="binding site" evidence="6">
    <location>
        <position position="463"/>
    </location>
    <ligand>
        <name>Zn(2+)</name>
        <dbReference type="ChEBI" id="CHEBI:29105"/>
    </ligand>
</feature>
<organism evidence="7 8">
    <name type="scientific">Fibrisoma montanum</name>
    <dbReference type="NCBI Taxonomy" id="2305895"/>
    <lineage>
        <taxon>Bacteria</taxon>
        <taxon>Pseudomonadati</taxon>
        <taxon>Bacteroidota</taxon>
        <taxon>Cytophagia</taxon>
        <taxon>Cytophagales</taxon>
        <taxon>Spirosomataceae</taxon>
        <taxon>Fibrisoma</taxon>
    </lineage>
</organism>
<evidence type="ECO:0000256" key="2">
    <source>
        <dbReference type="ARBA" id="ARBA00022475"/>
    </source>
</evidence>
<comment type="cofactor">
    <cofactor evidence="6">
        <name>Zn(2+)</name>
        <dbReference type="ChEBI" id="CHEBI:29105"/>
    </cofactor>
</comment>